<feature type="repeat" description="WD" evidence="3">
    <location>
        <begin position="368"/>
        <end position="402"/>
    </location>
</feature>
<feature type="compositionally biased region" description="Polar residues" evidence="4">
    <location>
        <begin position="764"/>
        <end position="782"/>
    </location>
</feature>
<feature type="region of interest" description="Disordered" evidence="4">
    <location>
        <begin position="1"/>
        <end position="148"/>
    </location>
</feature>
<gene>
    <name evidence="5" type="ORF">N7G274_000177</name>
</gene>
<feature type="compositionally biased region" description="Polar residues" evidence="4">
    <location>
        <begin position="33"/>
        <end position="48"/>
    </location>
</feature>
<dbReference type="SMART" id="SM00320">
    <property type="entry name" value="WD40"/>
    <property type="match status" value="8"/>
</dbReference>
<dbReference type="InterPro" id="IPR036322">
    <property type="entry name" value="WD40_repeat_dom_sf"/>
</dbReference>
<dbReference type="InterPro" id="IPR040324">
    <property type="entry name" value="WDR44/Dgr2"/>
</dbReference>
<dbReference type="CDD" id="cd00200">
    <property type="entry name" value="WD40"/>
    <property type="match status" value="1"/>
</dbReference>
<feature type="region of interest" description="Disordered" evidence="4">
    <location>
        <begin position="691"/>
        <end position="710"/>
    </location>
</feature>
<proteinExistence type="predicted"/>
<dbReference type="PROSITE" id="PS50082">
    <property type="entry name" value="WD_REPEATS_2"/>
    <property type="match status" value="3"/>
</dbReference>
<dbReference type="SUPFAM" id="SSF50978">
    <property type="entry name" value="WD40 repeat-like"/>
    <property type="match status" value="1"/>
</dbReference>
<keyword evidence="2" id="KW-0677">Repeat</keyword>
<reference evidence="5 6" key="1">
    <citation type="submission" date="2024-09" db="EMBL/GenBank/DDBJ databases">
        <title>Rethinking Asexuality: The Enigmatic Case of Functional Sexual Genes in Lepraria (Stereocaulaceae).</title>
        <authorList>
            <person name="Doellman M."/>
            <person name="Sun Y."/>
            <person name="Barcenas-Pena A."/>
            <person name="Lumbsch H.T."/>
            <person name="Grewe F."/>
        </authorList>
    </citation>
    <scope>NUCLEOTIDE SEQUENCE [LARGE SCALE GENOMIC DNA]</scope>
    <source>
        <strain evidence="5 6">Mercado 3170</strain>
    </source>
</reference>
<evidence type="ECO:0000256" key="3">
    <source>
        <dbReference type="PROSITE-ProRule" id="PRU00221"/>
    </source>
</evidence>
<dbReference type="InterPro" id="IPR015943">
    <property type="entry name" value="WD40/YVTN_repeat-like_dom_sf"/>
</dbReference>
<feature type="compositionally biased region" description="Polar residues" evidence="4">
    <location>
        <begin position="729"/>
        <end position="741"/>
    </location>
</feature>
<feature type="repeat" description="WD" evidence="3">
    <location>
        <begin position="256"/>
        <end position="287"/>
    </location>
</feature>
<dbReference type="PROSITE" id="PS50294">
    <property type="entry name" value="WD_REPEATS_REGION"/>
    <property type="match status" value="2"/>
</dbReference>
<feature type="region of interest" description="Disordered" evidence="4">
    <location>
        <begin position="891"/>
        <end position="911"/>
    </location>
</feature>
<evidence type="ECO:0000313" key="6">
    <source>
        <dbReference type="Proteomes" id="UP001590950"/>
    </source>
</evidence>
<sequence length="947" mass="104385">MADTLPQIRVRADTQSRDPNSKVEAPGRPLSKDLSNGAINGRMNSPDNTEARPLSTGKSYPSRFKPTLLGNQSNAAMKSSAEGRRDSQVLDPLSDHIAKRTNIQNTLPPKMRTGASEEGSGTPEIGASIASGRTSSDQAVGRSESAVFSSKDKRNRSFFFSRFAPKRKDTPPDVNDNESEAGDRRTEGMDADVFSQPIGYIPQFPSPPKYIKVRSHGKKEKDFNRVFLAQELRGRTGVEIAQFGGRIVKSGAYNHGDKDGNAIWAMEFSKDGKYLAAGGKDYVVRVWAVIATKEERLAHETEENAAAKDGQSVRLNAPVFKTRTAQEYGGHTASILDLSWSKNNFLLSSSMDKTVRLWHISREECLCCFKHSDFVTSIQFHPRDDRFFIAGSLDSKLRLWSIPDKRVEFWNQVPDLITAVAFAPDGKTVIAGCLNGLCLFYETEGLKYQTQIHVRSAHGKNAKGSKVTGIQAMNYPPDDPDAEVKLLITSNDSRIRVYNLRDKGLELKVKGNENSCSQIHASFSDDAQYIICGSEDRKAYIWSTRTPDSEKDKRPVEMFEAHSAIVTIAIMAPTKTRQLLSASGDPLFDLCNPPPVTLISRTQSQASTLPVNEDAPVDTSFPSTPATPEFNKATKPEESPAYIARCNHPDGNIIITADFQGHIKVFRQDCAYRNRLRNNETAFSKRMLGRTNSVATKHSNRSGRDSLQFGYPSSERILSWRQSISSTNGSLENFRLNNGRSESPRKSHGQTSQAQNARHPGKANSITTPSLPTNSQQHSPQHSTDDFKTQTHEITELSQRIDSTISKADKVTDPLMLHGEQSYMFWNQSTYAAQAANATHLDPHRLNHQYDGHNVDLPSQNASTAGSSSNVSVNGHHLGIPINREITAVSRLSSEEESNAGDSPPIGEEDGEVVCKSCGGKSFKVRLGSGQQGRRQIFQCESCGQTA</sequence>
<evidence type="ECO:0000256" key="2">
    <source>
        <dbReference type="ARBA" id="ARBA00022737"/>
    </source>
</evidence>
<dbReference type="EMBL" id="JBEFKJ010000001">
    <property type="protein sequence ID" value="KAL2048266.1"/>
    <property type="molecule type" value="Genomic_DNA"/>
</dbReference>
<dbReference type="PANTHER" id="PTHR14221:SF0">
    <property type="entry name" value="WD REPEAT-CONTAINING PROTEIN 44"/>
    <property type="match status" value="1"/>
</dbReference>
<feature type="compositionally biased region" description="Basic and acidic residues" evidence="4">
    <location>
        <begin position="81"/>
        <end position="98"/>
    </location>
</feature>
<feature type="region of interest" description="Disordered" evidence="4">
    <location>
        <begin position="729"/>
        <end position="789"/>
    </location>
</feature>
<feature type="region of interest" description="Disordered" evidence="4">
    <location>
        <begin position="162"/>
        <end position="186"/>
    </location>
</feature>
<evidence type="ECO:0008006" key="7">
    <source>
        <dbReference type="Google" id="ProtNLM"/>
    </source>
</evidence>
<evidence type="ECO:0000313" key="5">
    <source>
        <dbReference type="EMBL" id="KAL2048266.1"/>
    </source>
</evidence>
<name>A0ABR4ART5_9LECA</name>
<protein>
    <recommendedName>
        <fullName evidence="7">WD40 repeat-like protein</fullName>
    </recommendedName>
</protein>
<dbReference type="Gene3D" id="2.130.10.10">
    <property type="entry name" value="YVTN repeat-like/Quinoprotein amine dehydrogenase"/>
    <property type="match status" value="1"/>
</dbReference>
<feature type="region of interest" description="Disordered" evidence="4">
    <location>
        <begin position="605"/>
        <end position="636"/>
    </location>
</feature>
<evidence type="ECO:0000256" key="1">
    <source>
        <dbReference type="ARBA" id="ARBA00022574"/>
    </source>
</evidence>
<evidence type="ECO:0000256" key="4">
    <source>
        <dbReference type="SAM" id="MobiDB-lite"/>
    </source>
</evidence>
<accession>A0ABR4ART5</accession>
<dbReference type="Pfam" id="PF00400">
    <property type="entry name" value="WD40"/>
    <property type="match status" value="4"/>
</dbReference>
<feature type="compositionally biased region" description="Basic and acidic residues" evidence="4">
    <location>
        <begin position="10"/>
        <end position="21"/>
    </location>
</feature>
<dbReference type="PANTHER" id="PTHR14221">
    <property type="entry name" value="WD REPEAT DOMAIN 44"/>
    <property type="match status" value="1"/>
</dbReference>
<feature type="repeat" description="WD" evidence="3">
    <location>
        <begin position="328"/>
        <end position="361"/>
    </location>
</feature>
<keyword evidence="1 3" id="KW-0853">WD repeat</keyword>
<keyword evidence="6" id="KW-1185">Reference proteome</keyword>
<dbReference type="InterPro" id="IPR001680">
    <property type="entry name" value="WD40_rpt"/>
</dbReference>
<comment type="caution">
    <text evidence="5">The sequence shown here is derived from an EMBL/GenBank/DDBJ whole genome shotgun (WGS) entry which is preliminary data.</text>
</comment>
<organism evidence="5 6">
    <name type="scientific">Stereocaulon virgatum</name>
    <dbReference type="NCBI Taxonomy" id="373712"/>
    <lineage>
        <taxon>Eukaryota</taxon>
        <taxon>Fungi</taxon>
        <taxon>Dikarya</taxon>
        <taxon>Ascomycota</taxon>
        <taxon>Pezizomycotina</taxon>
        <taxon>Lecanoromycetes</taxon>
        <taxon>OSLEUM clade</taxon>
        <taxon>Lecanoromycetidae</taxon>
        <taxon>Lecanorales</taxon>
        <taxon>Lecanorineae</taxon>
        <taxon>Stereocaulaceae</taxon>
        <taxon>Stereocaulon</taxon>
    </lineage>
</organism>
<dbReference type="Proteomes" id="UP001590950">
    <property type="component" value="Unassembled WGS sequence"/>
</dbReference>